<dbReference type="GO" id="GO:0004715">
    <property type="term" value="F:non-membrane spanning protein tyrosine kinase activity"/>
    <property type="evidence" value="ECO:0007669"/>
    <property type="project" value="InterPro"/>
</dbReference>
<protein>
    <submittedName>
        <fullName evidence="2">Protein kinase domain-containing protein</fullName>
    </submittedName>
</protein>
<dbReference type="InterPro" id="IPR042983">
    <property type="entry name" value="PKDCC"/>
</dbReference>
<sequence>MLDYVSSNISKDSIPLKSPIYWHYNDEYLEYLKSETNEKLDEMDEFERKYYQSYYWNTEVDKKSNNENDIKKEYTFEYNGALYREDGSLVEQEINNRINSTMGDILSTIQNNNNFGKNLGAQKKGKKRKGLFNKKPDQIKKFEYESICEIERCVNMKLSNEAIAQVITNQELKSERWHDWEDSDKLRKDIIPYLECKEKKYRRNCMIYGQYIFSMKQEDLFQSIVNKNIHLVDDEWRFSYLNDDILGNCDYLDNLDYENKVIGSGWNKKVLAIDSNRVIKKINLEGKTFTECFSNYPGNTIRQKNCLKNLAKSFINEIGNIMNYQNIDNVPKVYAYCIPKDYANSIDKLFVVEERGDKLDMIKLGQSTIKERYQIFENLFNFLLTISPLRINDFRRQQFIIVNNIPKLVDWDDVNIAGKEEWNKYTGCKFFNTFLKLHLVYENEDKIIGKKNYENIINKLNLISKVCSQKNDDGAVINNIHELLSITRMSL</sequence>
<dbReference type="AlphaFoldDB" id="A0A0N4ZYV7"/>
<dbReference type="Proteomes" id="UP000038045">
    <property type="component" value="Unplaced"/>
</dbReference>
<evidence type="ECO:0000313" key="1">
    <source>
        <dbReference type="Proteomes" id="UP000038045"/>
    </source>
</evidence>
<organism evidence="1 2">
    <name type="scientific">Parastrongyloides trichosuri</name>
    <name type="common">Possum-specific nematode worm</name>
    <dbReference type="NCBI Taxonomy" id="131310"/>
    <lineage>
        <taxon>Eukaryota</taxon>
        <taxon>Metazoa</taxon>
        <taxon>Ecdysozoa</taxon>
        <taxon>Nematoda</taxon>
        <taxon>Chromadorea</taxon>
        <taxon>Rhabditida</taxon>
        <taxon>Tylenchina</taxon>
        <taxon>Panagrolaimomorpha</taxon>
        <taxon>Strongyloidoidea</taxon>
        <taxon>Strongyloididae</taxon>
        <taxon>Parastrongyloides</taxon>
    </lineage>
</organism>
<name>A0A0N4ZYV7_PARTI</name>
<dbReference type="PANTHER" id="PTHR46448:SF1">
    <property type="entry name" value="PROTEIN KINASE DOMAIN-CONTAINING PROTEIN"/>
    <property type="match status" value="1"/>
</dbReference>
<dbReference type="WBParaSite" id="PTRK_0001397200.1">
    <property type="protein sequence ID" value="PTRK_0001397200.1"/>
    <property type="gene ID" value="PTRK_0001397200"/>
</dbReference>
<dbReference type="PANTHER" id="PTHR46448">
    <property type="entry name" value="PROTEIN KINASE DOMAIN-CONTAINING PROTEIN"/>
    <property type="match status" value="1"/>
</dbReference>
<dbReference type="STRING" id="131310.A0A0N4ZYV7"/>
<proteinExistence type="predicted"/>
<evidence type="ECO:0000313" key="2">
    <source>
        <dbReference type="WBParaSite" id="PTRK_0001397200.1"/>
    </source>
</evidence>
<accession>A0A0N4ZYV7</accession>
<reference evidence="2" key="1">
    <citation type="submission" date="2017-02" db="UniProtKB">
        <authorList>
            <consortium name="WormBaseParasite"/>
        </authorList>
    </citation>
    <scope>IDENTIFICATION</scope>
</reference>
<keyword evidence="1" id="KW-1185">Reference proteome</keyword>